<sequence length="284" mass="31889">MIVRWLNTVGVVYGVWRLYASSVLTRTDTRDEAAHCGLVCANLCESSSPWLCECGSWKKMMQGWVLVTVVCCFDEAAQCVMMENIVVCSRGSGVAMVRLRIDDGWWWWSSSCRLGDGGTGEKLGFLFGRWEGDDEPIPPHISNGLSSSFLQEAQNHAYHAAEELAAHLHATQVQLRLRDSSAHLNATQMLPAPPQSSCSQHHISLLNRARAQFFQPSLCGLPNQRETRANRVKTFLIEPFRCVSLTLREIQSVERRLESFSGEYYDRGVSSSGFRATRAWTALR</sequence>
<evidence type="ECO:0000313" key="2">
    <source>
        <dbReference type="Proteomes" id="UP000501690"/>
    </source>
</evidence>
<reference evidence="1 2" key="1">
    <citation type="submission" date="2019-04" db="EMBL/GenBank/DDBJ databases">
        <title>An improved genome assembly and genetic linkage map for asparagus bean, Vigna unguiculata ssp. sesquipedialis.</title>
        <authorList>
            <person name="Xia Q."/>
            <person name="Zhang R."/>
            <person name="Dong Y."/>
        </authorList>
    </citation>
    <scope>NUCLEOTIDE SEQUENCE [LARGE SCALE GENOMIC DNA]</scope>
    <source>
        <tissue evidence="1">Leaf</tissue>
    </source>
</reference>
<dbReference type="Proteomes" id="UP000501690">
    <property type="component" value="Linkage Group LG2"/>
</dbReference>
<proteinExistence type="predicted"/>
<dbReference type="EMBL" id="CP039346">
    <property type="protein sequence ID" value="QCD82347.1"/>
    <property type="molecule type" value="Genomic_DNA"/>
</dbReference>
<dbReference type="AlphaFoldDB" id="A0A4D6L1G4"/>
<organism evidence="1 2">
    <name type="scientific">Vigna unguiculata</name>
    <name type="common">Cowpea</name>
    <dbReference type="NCBI Taxonomy" id="3917"/>
    <lineage>
        <taxon>Eukaryota</taxon>
        <taxon>Viridiplantae</taxon>
        <taxon>Streptophyta</taxon>
        <taxon>Embryophyta</taxon>
        <taxon>Tracheophyta</taxon>
        <taxon>Spermatophyta</taxon>
        <taxon>Magnoliopsida</taxon>
        <taxon>eudicotyledons</taxon>
        <taxon>Gunneridae</taxon>
        <taxon>Pentapetalae</taxon>
        <taxon>rosids</taxon>
        <taxon>fabids</taxon>
        <taxon>Fabales</taxon>
        <taxon>Fabaceae</taxon>
        <taxon>Papilionoideae</taxon>
        <taxon>50 kb inversion clade</taxon>
        <taxon>NPAAA clade</taxon>
        <taxon>indigoferoid/millettioid clade</taxon>
        <taxon>Phaseoleae</taxon>
        <taxon>Vigna</taxon>
    </lineage>
</organism>
<keyword evidence="2" id="KW-1185">Reference proteome</keyword>
<evidence type="ECO:0000313" key="1">
    <source>
        <dbReference type="EMBL" id="QCD82347.1"/>
    </source>
</evidence>
<name>A0A4D6L1G4_VIGUN</name>
<gene>
    <name evidence="1" type="ORF">DEO72_LG2g2683</name>
</gene>
<accession>A0A4D6L1G4</accession>
<protein>
    <submittedName>
        <fullName evidence="1">Uncharacterized protein</fullName>
    </submittedName>
</protein>